<proteinExistence type="predicted"/>
<name>A0A9P7JDX1_9AGAM</name>
<dbReference type="InterPro" id="IPR027417">
    <property type="entry name" value="P-loop_NTPase"/>
</dbReference>
<keyword evidence="1" id="KW-0677">Repeat</keyword>
<dbReference type="InterPro" id="IPR019734">
    <property type="entry name" value="TPR_rpt"/>
</dbReference>
<dbReference type="OrthoDB" id="2335338at2759"/>
<dbReference type="SUPFAM" id="SSF48452">
    <property type="entry name" value="TPR-like"/>
    <property type="match status" value="2"/>
</dbReference>
<evidence type="ECO:0000313" key="6">
    <source>
        <dbReference type="Proteomes" id="UP000807769"/>
    </source>
</evidence>
<dbReference type="PANTHER" id="PTHR10622">
    <property type="entry name" value="HET DOMAIN-CONTAINING PROTEIN"/>
    <property type="match status" value="1"/>
</dbReference>
<evidence type="ECO:0000256" key="2">
    <source>
        <dbReference type="PROSITE-ProRule" id="PRU00339"/>
    </source>
</evidence>
<dbReference type="Pfam" id="PF24883">
    <property type="entry name" value="NPHP3_N"/>
    <property type="match status" value="1"/>
</dbReference>
<reference evidence="5" key="1">
    <citation type="journal article" date="2020" name="New Phytol.">
        <title>Comparative genomics reveals dynamic genome evolution in host specialist ectomycorrhizal fungi.</title>
        <authorList>
            <person name="Lofgren L.A."/>
            <person name="Nguyen N.H."/>
            <person name="Vilgalys R."/>
            <person name="Ruytinx J."/>
            <person name="Liao H.L."/>
            <person name="Branco S."/>
            <person name="Kuo A."/>
            <person name="LaButti K."/>
            <person name="Lipzen A."/>
            <person name="Andreopoulos W."/>
            <person name="Pangilinan J."/>
            <person name="Riley R."/>
            <person name="Hundley H."/>
            <person name="Na H."/>
            <person name="Barry K."/>
            <person name="Grigoriev I.V."/>
            <person name="Stajich J.E."/>
            <person name="Kennedy P.G."/>
        </authorList>
    </citation>
    <scope>NUCLEOTIDE SEQUENCE</scope>
    <source>
        <strain evidence="5">MN1</strain>
    </source>
</reference>
<dbReference type="PANTHER" id="PTHR10622:SF10">
    <property type="entry name" value="HET DOMAIN-CONTAINING PROTEIN"/>
    <property type="match status" value="1"/>
</dbReference>
<dbReference type="InterPro" id="IPR056884">
    <property type="entry name" value="NPHP3-like_N"/>
</dbReference>
<feature type="domain" description="Nephrocystin 3-like N-terminal" evidence="4">
    <location>
        <begin position="40"/>
        <end position="217"/>
    </location>
</feature>
<gene>
    <name evidence="5" type="ORF">BJ212DRAFT_1299062</name>
</gene>
<dbReference type="Gene3D" id="3.40.50.300">
    <property type="entry name" value="P-loop containing nucleotide triphosphate hydrolases"/>
    <property type="match status" value="1"/>
</dbReference>
<feature type="region of interest" description="Disordered" evidence="3">
    <location>
        <begin position="1103"/>
        <end position="1131"/>
    </location>
</feature>
<feature type="repeat" description="TPR" evidence="2">
    <location>
        <begin position="536"/>
        <end position="569"/>
    </location>
</feature>
<evidence type="ECO:0000259" key="4">
    <source>
        <dbReference type="Pfam" id="PF24883"/>
    </source>
</evidence>
<keyword evidence="2" id="KW-0802">TPR repeat</keyword>
<dbReference type="RefSeq" id="XP_041193746.1">
    <property type="nucleotide sequence ID" value="XM_041332786.1"/>
</dbReference>
<dbReference type="EMBL" id="JABBWG010000013">
    <property type="protein sequence ID" value="KAG1817504.1"/>
    <property type="molecule type" value="Genomic_DNA"/>
</dbReference>
<evidence type="ECO:0000256" key="3">
    <source>
        <dbReference type="SAM" id="MobiDB-lite"/>
    </source>
</evidence>
<evidence type="ECO:0000256" key="1">
    <source>
        <dbReference type="ARBA" id="ARBA00022737"/>
    </source>
</evidence>
<dbReference type="InterPro" id="IPR011990">
    <property type="entry name" value="TPR-like_helical_dom_sf"/>
</dbReference>
<comment type="caution">
    <text evidence="5">The sequence shown here is derived from an EMBL/GenBank/DDBJ whole genome shotgun (WGS) entry which is preliminary data.</text>
</comment>
<sequence length="1204" mass="134767">MSHQRVMIEDAWEKLSRVSVKGAEYDSRERQPHPRRLEGSWIDLTNCIHALLGHREKSQLIWLHGAAGVGKSAVAFNIAERMRIKERTDIEKRLAGSFVFSRKHTKRSTTGYFFATLAYQLASISSYSGFKELATGSILENPALLDPDKSLRDQMEALFLRPLRRLRYRLGNCPPLVFVVDALHECTSKAELADLITLLTEVLREPQLPVMHILLTSNSQTHIREAFQNAEARPLLSEIRASTSGDILAMDVASLDSRVTGNLPHILAINTEPRNACITGDLLIAEELLMQEIRGSGVNNYQSYANRSFVMARKNDWDHALQDALESVSLHPSLTGYISKGIALCGKNNLQDAIRAFDLASCSRKAVALFNGNQHEDAMLRVQELGAICPKTDTLACRVVEAYLCVLLGTNALDGGRHSEAADHFTAAVKASAFTSQMDIYSKYQDFVVLFGWDLESLWKNANQRKCDALLRAGRLGEAVESHRYMMEISDEAMKASCLEWSTGKSSLISPGLSSSRACKLAFMRKCNALYAANGVVELATSGDAAFAEKDYDRAIELYSAAIELDSATDTIFANRSKARLLKCYGRMHFSMRKRHGQVIELNPSAYLGYQLKHEALHGAQCYDEAVEAFQIMLLKLDEAPDPQIQKLYQHCISPFEAENAIRQVLHAHLDNAPLRLINTSDGWLCDREAQTHAFKTSAEYKELLASIIKNAEVQLEHIQDVVAKYFRWVMLSHRWGEKEPLLHDIQDKVVYELDPVDSTTKLQSFCEITRDAGFYGRGWTRAASTRKQCRAPKIGQLHVCLVSQLSTHNRLSIGRSYFIQSCTLARSAWNKRGWTVQEFLAPKVILFYRQDWTLYGDYHSTNHKESTAIMQELGDATGIDLRSLVAFRPGTRSPREKLQWASTRITTLQEDIAYSLFGIFGVHLPVMYGENKRNALGRLLQEIVAHSGDVSVLDWVGKSSEFNSCLPAEITSYQAPPWSPSLSEDDIQTSVSSLQDAVVVEMALGLYRELGSLRAARFAHRRLHLPCIAFLVTGVTEKPGQNQGASFTYQVNAQGLHDLSITTEDRLTQFWPGRPALQTFYLVRPWNRDLLELPDFTKLPGHAEPPPSLDISQSMEEYCTSPGSPSDDIVPVPLGGKGTLDSESHSRALRLFVRLGRPFSALLLAQQRGGEYKRVASDRVIVAQVKDIASIRDVIDVRTLEIL</sequence>
<dbReference type="Gene3D" id="1.25.40.10">
    <property type="entry name" value="Tetratricopeptide repeat domain"/>
    <property type="match status" value="2"/>
</dbReference>
<dbReference type="AlphaFoldDB" id="A0A9P7JDX1"/>
<keyword evidence="6" id="KW-1185">Reference proteome</keyword>
<accession>A0A9P7JDX1</accession>
<dbReference type="SUPFAM" id="SSF52540">
    <property type="entry name" value="P-loop containing nucleoside triphosphate hydrolases"/>
    <property type="match status" value="1"/>
</dbReference>
<organism evidence="5 6">
    <name type="scientific">Suillus subaureus</name>
    <dbReference type="NCBI Taxonomy" id="48587"/>
    <lineage>
        <taxon>Eukaryota</taxon>
        <taxon>Fungi</taxon>
        <taxon>Dikarya</taxon>
        <taxon>Basidiomycota</taxon>
        <taxon>Agaricomycotina</taxon>
        <taxon>Agaricomycetes</taxon>
        <taxon>Agaricomycetidae</taxon>
        <taxon>Boletales</taxon>
        <taxon>Suillineae</taxon>
        <taxon>Suillaceae</taxon>
        <taxon>Suillus</taxon>
    </lineage>
</organism>
<dbReference type="GeneID" id="64626803"/>
<dbReference type="Proteomes" id="UP000807769">
    <property type="component" value="Unassembled WGS sequence"/>
</dbReference>
<evidence type="ECO:0000313" key="5">
    <source>
        <dbReference type="EMBL" id="KAG1817504.1"/>
    </source>
</evidence>
<dbReference type="PROSITE" id="PS50005">
    <property type="entry name" value="TPR"/>
    <property type="match status" value="1"/>
</dbReference>
<protein>
    <recommendedName>
        <fullName evidence="4">Nephrocystin 3-like N-terminal domain-containing protein</fullName>
    </recommendedName>
</protein>